<sequence>MPASRTPPPGAPNGSPPRSTTPWQLTTLETLRTNLPTARITPYGSATEPSTLDGWSDLDVQIAADSPVDVATALGSPIWTYQHIVESEHEVVRVVLADGRRADLTITGGPAVLPAAAADSEVRFDAALAAVRFGRGSDLIGLHLTLGILRQTLVQGMLRADRDAGTTHHRHANPPDADAAGVLEILQSPLGPATAREAYLQYGRWRQRLDPAYAPDARGLDALIRRGTGAAS</sequence>
<dbReference type="Proteomes" id="UP000245590">
    <property type="component" value="Unassembled WGS sequence"/>
</dbReference>
<reference evidence="2 3" key="1">
    <citation type="submission" date="2018-05" db="EMBL/GenBank/DDBJ databases">
        <title>Brachybacterium sp. M1HQ-2T, whole genome shotgun sequence.</title>
        <authorList>
            <person name="Tuo L."/>
        </authorList>
    </citation>
    <scope>NUCLEOTIDE SEQUENCE [LARGE SCALE GENOMIC DNA]</scope>
    <source>
        <strain evidence="2 3">M1HQ-2</strain>
    </source>
</reference>
<evidence type="ECO:0000256" key="1">
    <source>
        <dbReference type="SAM" id="MobiDB-lite"/>
    </source>
</evidence>
<feature type="compositionally biased region" description="Pro residues" evidence="1">
    <location>
        <begin position="1"/>
        <end position="15"/>
    </location>
</feature>
<dbReference type="RefSeq" id="WP_109275781.1">
    <property type="nucleotide sequence ID" value="NZ_QFKX01000003.1"/>
</dbReference>
<keyword evidence="3" id="KW-1185">Reference proteome</keyword>
<feature type="region of interest" description="Disordered" evidence="1">
    <location>
        <begin position="1"/>
        <end position="22"/>
    </location>
</feature>
<comment type="caution">
    <text evidence="2">The sequence shown here is derived from an EMBL/GenBank/DDBJ whole genome shotgun (WGS) entry which is preliminary data.</text>
</comment>
<proteinExistence type="predicted"/>
<evidence type="ECO:0000313" key="3">
    <source>
        <dbReference type="Proteomes" id="UP000245590"/>
    </source>
</evidence>
<dbReference type="AlphaFoldDB" id="A0A2U2RJS6"/>
<dbReference type="EMBL" id="QFKX01000003">
    <property type="protein sequence ID" value="PWH06034.1"/>
    <property type="molecule type" value="Genomic_DNA"/>
</dbReference>
<gene>
    <name evidence="2" type="ORF">DEO23_09455</name>
</gene>
<organism evidence="2 3">
    <name type="scientific">Brachybacterium endophyticum</name>
    <dbReference type="NCBI Taxonomy" id="2182385"/>
    <lineage>
        <taxon>Bacteria</taxon>
        <taxon>Bacillati</taxon>
        <taxon>Actinomycetota</taxon>
        <taxon>Actinomycetes</taxon>
        <taxon>Micrococcales</taxon>
        <taxon>Dermabacteraceae</taxon>
        <taxon>Brachybacterium</taxon>
    </lineage>
</organism>
<evidence type="ECO:0008006" key="4">
    <source>
        <dbReference type="Google" id="ProtNLM"/>
    </source>
</evidence>
<name>A0A2U2RJS6_9MICO</name>
<dbReference type="OrthoDB" id="5016829at2"/>
<protein>
    <recommendedName>
        <fullName evidence="4">Nucleotidyltransferase</fullName>
    </recommendedName>
</protein>
<accession>A0A2U2RJS6</accession>
<evidence type="ECO:0000313" key="2">
    <source>
        <dbReference type="EMBL" id="PWH06034.1"/>
    </source>
</evidence>